<dbReference type="PANTHER" id="PTHR33392">
    <property type="entry name" value="POLYISOPRENYL-TEICHOIC ACID--PEPTIDOGLYCAN TEICHOIC ACID TRANSFERASE TAGU"/>
    <property type="match status" value="1"/>
</dbReference>
<gene>
    <name evidence="5" type="ORF">EJ997_00215</name>
</gene>
<organism evidence="5 6">
    <name type="scientific">Flaviflexus ciconiae</name>
    <dbReference type="NCBI Taxonomy" id="2496867"/>
    <lineage>
        <taxon>Bacteria</taxon>
        <taxon>Bacillati</taxon>
        <taxon>Actinomycetota</taxon>
        <taxon>Actinomycetes</taxon>
        <taxon>Actinomycetales</taxon>
        <taxon>Actinomycetaceae</taxon>
        <taxon>Flaviflexus</taxon>
    </lineage>
</organism>
<name>A0A3S9PUD5_9ACTO</name>
<dbReference type="AlphaFoldDB" id="A0A3S9PUD5"/>
<dbReference type="PANTHER" id="PTHR33392:SF6">
    <property type="entry name" value="POLYISOPRENYL-TEICHOIC ACID--PEPTIDOGLYCAN TEICHOIC ACID TRANSFERASE TAGU"/>
    <property type="match status" value="1"/>
</dbReference>
<evidence type="ECO:0000256" key="1">
    <source>
        <dbReference type="ARBA" id="ARBA00006068"/>
    </source>
</evidence>
<protein>
    <submittedName>
        <fullName evidence="5">LytR family transcriptional regulator</fullName>
    </submittedName>
</protein>
<dbReference type="NCBIfam" id="TIGR00350">
    <property type="entry name" value="lytR_cpsA_psr"/>
    <property type="match status" value="1"/>
</dbReference>
<dbReference type="OrthoDB" id="9782542at2"/>
<sequence>MSQSPLASRAPSHEPTGRRYPWIVPVLCALLAILLFLGSTVYFAYARLDGNFQSEDIDIYLDREPETDEEGDIIEPFRPGEAINILIIGSDSRDGISTTSEVTGMRSDTTMLAHISADRERVEIISLPRDTLVDIPSCRLPDGTWTQPRQMSIFNSAFATGGQTDDVGAAAACTIRTVEDLTGLYIDGFVVVNFSSFEQFVDALGGVEMCFEEALEDSAADLSIPAGCQTLNGDQALAFARARKGIGDGSDIGRMDRQQELVLAIVDEALNRNILTNIPSLYRLVDAVSQSVVTDSELGNMDTLIALANSLRNVKTNDMFLMTMPWDPAGARVLPSENAQIVWDALDEDIPLETVITPRASPSSRKLLSQRMARPRTAQLPARRVRT</sequence>
<keyword evidence="3" id="KW-1133">Transmembrane helix</keyword>
<dbReference type="Proteomes" id="UP000280344">
    <property type="component" value="Chromosome"/>
</dbReference>
<dbReference type="InterPro" id="IPR050922">
    <property type="entry name" value="LytR/CpsA/Psr_CW_biosynth"/>
</dbReference>
<reference evidence="5 6" key="1">
    <citation type="submission" date="2018-12" db="EMBL/GenBank/DDBJ databases">
        <title>Complete genome sequence of Flaviflexus sp. H23T48.</title>
        <authorList>
            <person name="Bae J.-W."/>
            <person name="Lee J.-Y."/>
        </authorList>
    </citation>
    <scope>NUCLEOTIDE SEQUENCE [LARGE SCALE GENOMIC DNA]</scope>
    <source>
        <strain evidence="5 6">H23T48</strain>
    </source>
</reference>
<proteinExistence type="inferred from homology"/>
<comment type="similarity">
    <text evidence="1">Belongs to the LytR/CpsA/Psr (LCP) family.</text>
</comment>
<dbReference type="InterPro" id="IPR004474">
    <property type="entry name" value="LytR_CpsA_psr"/>
</dbReference>
<dbReference type="RefSeq" id="WP_126702790.1">
    <property type="nucleotide sequence ID" value="NZ_CP034593.1"/>
</dbReference>
<dbReference type="EMBL" id="CP034593">
    <property type="protein sequence ID" value="AZQ75980.1"/>
    <property type="molecule type" value="Genomic_DNA"/>
</dbReference>
<evidence type="ECO:0000256" key="3">
    <source>
        <dbReference type="SAM" id="Phobius"/>
    </source>
</evidence>
<evidence type="ECO:0000259" key="4">
    <source>
        <dbReference type="Pfam" id="PF03816"/>
    </source>
</evidence>
<keyword evidence="3" id="KW-0812">Transmembrane</keyword>
<accession>A0A3S9PUD5</accession>
<evidence type="ECO:0000256" key="2">
    <source>
        <dbReference type="SAM" id="MobiDB-lite"/>
    </source>
</evidence>
<dbReference type="Pfam" id="PF03816">
    <property type="entry name" value="LytR_cpsA_psr"/>
    <property type="match status" value="1"/>
</dbReference>
<keyword evidence="6" id="KW-1185">Reference proteome</keyword>
<keyword evidence="3" id="KW-0472">Membrane</keyword>
<dbReference type="Gene3D" id="3.40.630.190">
    <property type="entry name" value="LCP protein"/>
    <property type="match status" value="1"/>
</dbReference>
<feature type="domain" description="Cell envelope-related transcriptional attenuator" evidence="4">
    <location>
        <begin position="106"/>
        <end position="269"/>
    </location>
</feature>
<feature type="transmembrane region" description="Helical" evidence="3">
    <location>
        <begin position="20"/>
        <end position="45"/>
    </location>
</feature>
<feature type="region of interest" description="Disordered" evidence="2">
    <location>
        <begin position="363"/>
        <end position="387"/>
    </location>
</feature>
<evidence type="ECO:0000313" key="6">
    <source>
        <dbReference type="Proteomes" id="UP000280344"/>
    </source>
</evidence>
<evidence type="ECO:0000313" key="5">
    <source>
        <dbReference type="EMBL" id="AZQ75980.1"/>
    </source>
</evidence>
<dbReference type="KEGG" id="flh:EJ997_00215"/>